<dbReference type="AlphaFoldDB" id="A0A2S6IDD5"/>
<dbReference type="EMBL" id="PTJD01000016">
    <property type="protein sequence ID" value="PPK92206.1"/>
    <property type="molecule type" value="Genomic_DNA"/>
</dbReference>
<evidence type="ECO:0008006" key="4">
    <source>
        <dbReference type="Google" id="ProtNLM"/>
    </source>
</evidence>
<keyword evidence="1" id="KW-0812">Transmembrane</keyword>
<dbReference type="Gene3D" id="1.20.1250.20">
    <property type="entry name" value="MFS general substrate transporter like domains"/>
    <property type="match status" value="1"/>
</dbReference>
<feature type="transmembrane region" description="Helical" evidence="1">
    <location>
        <begin position="31"/>
        <end position="54"/>
    </location>
</feature>
<sequence>MPSTPSVPPRARTAAPPSGYRSLLAVAEFRGLYVSFVLTVAASTLSGFALGTLVQQQTRSPFLTALSMYGATFTTVLGALTLLSVADSRQPRRILVTLQALTLLTEASQAVPELPLPVRFVLLLVTGFFQSLSTGARLGLLAEVVPAPAYALDRSLMNITSGGMSILGFALAAVLLQRSGGFPCR</sequence>
<dbReference type="SUPFAM" id="SSF103473">
    <property type="entry name" value="MFS general substrate transporter"/>
    <property type="match status" value="1"/>
</dbReference>
<proteinExistence type="predicted"/>
<keyword evidence="1" id="KW-1133">Transmembrane helix</keyword>
<comment type="caution">
    <text evidence="2">The sequence shown here is derived from an EMBL/GenBank/DDBJ whole genome shotgun (WGS) entry which is preliminary data.</text>
</comment>
<feature type="transmembrane region" description="Helical" evidence="1">
    <location>
        <begin position="66"/>
        <end position="86"/>
    </location>
</feature>
<reference evidence="2 3" key="1">
    <citation type="submission" date="2018-02" db="EMBL/GenBank/DDBJ databases">
        <title>Genomic Encyclopedia of Archaeal and Bacterial Type Strains, Phase II (KMG-II): from individual species to whole genera.</title>
        <authorList>
            <person name="Goeker M."/>
        </authorList>
    </citation>
    <scope>NUCLEOTIDE SEQUENCE [LARGE SCALE GENOMIC DNA]</scope>
    <source>
        <strain evidence="2 3">DSM 22857</strain>
    </source>
</reference>
<name>A0A2S6IDD5_9ACTN</name>
<organism evidence="2 3">
    <name type="scientific">Kineococcus xinjiangensis</name>
    <dbReference type="NCBI Taxonomy" id="512762"/>
    <lineage>
        <taxon>Bacteria</taxon>
        <taxon>Bacillati</taxon>
        <taxon>Actinomycetota</taxon>
        <taxon>Actinomycetes</taxon>
        <taxon>Kineosporiales</taxon>
        <taxon>Kineosporiaceae</taxon>
        <taxon>Kineococcus</taxon>
    </lineage>
</organism>
<feature type="transmembrane region" description="Helical" evidence="1">
    <location>
        <begin position="156"/>
        <end position="176"/>
    </location>
</feature>
<keyword evidence="3" id="KW-1185">Reference proteome</keyword>
<protein>
    <recommendedName>
        <fullName evidence="4">MFS transporter</fullName>
    </recommendedName>
</protein>
<evidence type="ECO:0000313" key="3">
    <source>
        <dbReference type="Proteomes" id="UP000239485"/>
    </source>
</evidence>
<dbReference type="Proteomes" id="UP000239485">
    <property type="component" value="Unassembled WGS sequence"/>
</dbReference>
<dbReference type="InterPro" id="IPR036259">
    <property type="entry name" value="MFS_trans_sf"/>
</dbReference>
<evidence type="ECO:0000313" key="2">
    <source>
        <dbReference type="EMBL" id="PPK92206.1"/>
    </source>
</evidence>
<feature type="transmembrane region" description="Helical" evidence="1">
    <location>
        <begin position="116"/>
        <end position="136"/>
    </location>
</feature>
<keyword evidence="1" id="KW-0472">Membrane</keyword>
<gene>
    <name evidence="2" type="ORF">CLV92_11668</name>
</gene>
<accession>A0A2S6IDD5</accession>
<evidence type="ECO:0000256" key="1">
    <source>
        <dbReference type="SAM" id="Phobius"/>
    </source>
</evidence>
<dbReference type="RefSeq" id="WP_211291260.1">
    <property type="nucleotide sequence ID" value="NZ_PTJD01000016.1"/>
</dbReference>